<dbReference type="GO" id="GO:0016491">
    <property type="term" value="F:oxidoreductase activity"/>
    <property type="evidence" value="ECO:0007669"/>
    <property type="project" value="InterPro"/>
</dbReference>
<proteinExistence type="predicted"/>
<protein>
    <submittedName>
        <fullName evidence="2">Disulfide bond formation protein DsbA</fullName>
    </submittedName>
</protein>
<dbReference type="RefSeq" id="WP_059746409.1">
    <property type="nucleotide sequence ID" value="NZ_LRDC01000029.1"/>
</dbReference>
<evidence type="ECO:0000313" key="3">
    <source>
        <dbReference type="Proteomes" id="UP000055702"/>
    </source>
</evidence>
<dbReference type="EMBL" id="LRDC01000029">
    <property type="protein sequence ID" value="KVX00989.1"/>
    <property type="molecule type" value="Genomic_DNA"/>
</dbReference>
<dbReference type="SUPFAM" id="SSF52833">
    <property type="entry name" value="Thioredoxin-like"/>
    <property type="match status" value="1"/>
</dbReference>
<dbReference type="InterPro" id="IPR036249">
    <property type="entry name" value="Thioredoxin-like_sf"/>
</dbReference>
<dbReference type="Proteomes" id="UP000055702">
    <property type="component" value="Unassembled WGS sequence"/>
</dbReference>
<feature type="domain" description="DSBA-like thioredoxin" evidence="1">
    <location>
        <begin position="7"/>
        <end position="208"/>
    </location>
</feature>
<dbReference type="CDD" id="cd03024">
    <property type="entry name" value="DsbA_FrnE"/>
    <property type="match status" value="1"/>
</dbReference>
<organism evidence="2">
    <name type="scientific">Shewanella frigidimarina</name>
    <dbReference type="NCBI Taxonomy" id="56812"/>
    <lineage>
        <taxon>Bacteria</taxon>
        <taxon>Pseudomonadati</taxon>
        <taxon>Pseudomonadota</taxon>
        <taxon>Gammaproteobacteria</taxon>
        <taxon>Alteromonadales</taxon>
        <taxon>Shewanellaceae</taxon>
        <taxon>Shewanella</taxon>
    </lineage>
</organism>
<comment type="caution">
    <text evidence="2">The sequence shown here is derived from an EMBL/GenBank/DDBJ whole genome shotgun (WGS) entry which is preliminary data.</text>
</comment>
<evidence type="ECO:0000313" key="2">
    <source>
        <dbReference type="EMBL" id="KVX00989.1"/>
    </source>
</evidence>
<dbReference type="AlphaFoldDB" id="A0A106BYK4"/>
<evidence type="ECO:0000259" key="1">
    <source>
        <dbReference type="Pfam" id="PF01323"/>
    </source>
</evidence>
<dbReference type="PANTHER" id="PTHR13887:SF41">
    <property type="entry name" value="THIOREDOXIN SUPERFAMILY PROTEIN"/>
    <property type="match status" value="1"/>
</dbReference>
<gene>
    <name evidence="2" type="ORF">AWJ07_05880</name>
</gene>
<accession>A0A106BYK4</accession>
<name>A0A106BYK4_SHEFR</name>
<dbReference type="InterPro" id="IPR001853">
    <property type="entry name" value="DSBA-like_thioredoxin_dom"/>
</dbReference>
<dbReference type="PANTHER" id="PTHR13887">
    <property type="entry name" value="GLUTATHIONE S-TRANSFERASE KAPPA"/>
    <property type="match status" value="1"/>
</dbReference>
<dbReference type="Pfam" id="PF01323">
    <property type="entry name" value="DSBA"/>
    <property type="match status" value="1"/>
</dbReference>
<sequence>MATNQIQIDIISDVMCPWCIVGYRRLEQALSKFDDLEVKLQWHPFELNPAMGSEGQHLGEHIAEKYGSTPEQSAQNRQRLTQMGADLDFEFNFSDSSRIYNTLQAHQLLYWAAETGKQTDLKLALFSSYFTEQKNPDDIEVLIEAATKVGLDAAEARAVLSDKRFETAVKEEEQLWISRGIQAVPAIVFNQQYLVSGAQDPDTIAELITKLLAEAT</sequence>
<reference evidence="2 3" key="1">
    <citation type="submission" date="2016-01" db="EMBL/GenBank/DDBJ databases">
        <title>Draft genome of the antarctic isolate Shewanella frigidimarina Ag06-30.</title>
        <authorList>
            <person name="Parmeciano Di Noto G."/>
            <person name="Vazquez S."/>
            <person name="Mac Cormack W."/>
            <person name="Iriarte A."/>
            <person name="Quiroga C."/>
        </authorList>
    </citation>
    <scope>NUCLEOTIDE SEQUENCE [LARGE SCALE GENOMIC DNA]</scope>
    <source>
        <strain evidence="2 3">Ag06-30</strain>
    </source>
</reference>
<dbReference type="Gene3D" id="3.40.30.10">
    <property type="entry name" value="Glutaredoxin"/>
    <property type="match status" value="1"/>
</dbReference>